<dbReference type="EMBL" id="BQFW01000004">
    <property type="protein sequence ID" value="GJJ70587.1"/>
    <property type="molecule type" value="Genomic_DNA"/>
</dbReference>
<organism evidence="2 3">
    <name type="scientific">Entomortierella parvispora</name>
    <dbReference type="NCBI Taxonomy" id="205924"/>
    <lineage>
        <taxon>Eukaryota</taxon>
        <taxon>Fungi</taxon>
        <taxon>Fungi incertae sedis</taxon>
        <taxon>Mucoromycota</taxon>
        <taxon>Mortierellomycotina</taxon>
        <taxon>Mortierellomycetes</taxon>
        <taxon>Mortierellales</taxon>
        <taxon>Mortierellaceae</taxon>
        <taxon>Entomortierella</taxon>
    </lineage>
</organism>
<dbReference type="Proteomes" id="UP000827284">
    <property type="component" value="Unassembled WGS sequence"/>
</dbReference>
<dbReference type="PANTHER" id="PTHR43968:SF6">
    <property type="entry name" value="GLUTATHIONE S-TRANSFERASE OMEGA"/>
    <property type="match status" value="1"/>
</dbReference>
<evidence type="ECO:0000313" key="2">
    <source>
        <dbReference type="EMBL" id="GJJ70587.1"/>
    </source>
</evidence>
<reference evidence="2" key="1">
    <citation type="submission" date="2021-11" db="EMBL/GenBank/DDBJ databases">
        <authorList>
            <person name="Herlambang A."/>
            <person name="Guo Y."/>
            <person name="Takashima Y."/>
            <person name="Nishizawa T."/>
        </authorList>
    </citation>
    <scope>NUCLEOTIDE SEQUENCE</scope>
    <source>
        <strain evidence="2">E1425</strain>
    </source>
</reference>
<dbReference type="InterPro" id="IPR036282">
    <property type="entry name" value="Glutathione-S-Trfase_C_sf"/>
</dbReference>
<dbReference type="Pfam" id="PF13410">
    <property type="entry name" value="GST_C_2"/>
    <property type="match status" value="1"/>
</dbReference>
<dbReference type="Gene3D" id="1.20.1050.10">
    <property type="match status" value="1"/>
</dbReference>
<reference evidence="2" key="2">
    <citation type="journal article" date="2022" name="Microbiol. Resour. Announc.">
        <title>Whole-Genome Sequence of Entomortierella parvispora E1425, a Mucoromycotan Fungus Associated with Burkholderiaceae-Related Endosymbiotic Bacteria.</title>
        <authorList>
            <person name="Herlambang A."/>
            <person name="Guo Y."/>
            <person name="Takashima Y."/>
            <person name="Narisawa K."/>
            <person name="Ohta H."/>
            <person name="Nishizawa T."/>
        </authorList>
    </citation>
    <scope>NUCLEOTIDE SEQUENCE</scope>
    <source>
        <strain evidence="2">E1425</strain>
    </source>
</reference>
<dbReference type="OrthoDB" id="202840at2759"/>
<evidence type="ECO:0000313" key="3">
    <source>
        <dbReference type="Proteomes" id="UP000827284"/>
    </source>
</evidence>
<accession>A0A9P3H5S9</accession>
<comment type="caution">
    <text evidence="2">The sequence shown here is derived from an EMBL/GenBank/DDBJ whole genome shotgun (WGS) entry which is preliminary data.</text>
</comment>
<dbReference type="GO" id="GO:0005737">
    <property type="term" value="C:cytoplasm"/>
    <property type="evidence" value="ECO:0007669"/>
    <property type="project" value="TreeGrafter"/>
</dbReference>
<protein>
    <recommendedName>
        <fullName evidence="1">GST C-terminal domain-containing protein</fullName>
    </recommendedName>
</protein>
<feature type="domain" description="GST C-terminal" evidence="1">
    <location>
        <begin position="4"/>
        <end position="144"/>
    </location>
</feature>
<gene>
    <name evidence="2" type="ORF">EMPS_02936</name>
</gene>
<dbReference type="AlphaFoldDB" id="A0A9P3H5S9"/>
<keyword evidence="3" id="KW-1185">Reference proteome</keyword>
<dbReference type="InterPro" id="IPR010987">
    <property type="entry name" value="Glutathione-S-Trfase_C-like"/>
</dbReference>
<sequence length="145" mass="16718">MPEDPLQRAQTRYLIHHWGAHTQPVFTKAAFSLEAATATERHQDWLRELERIDELLREAKKSSEGPFFLGDKFTFGDLALASFLTRVFLVEHFQGEGSFGFKFPTSSPKLKRFLEWRDAVVARKSVVETLPGKEALIELYNKHVK</sequence>
<dbReference type="SUPFAM" id="SSF47616">
    <property type="entry name" value="GST C-terminal domain-like"/>
    <property type="match status" value="1"/>
</dbReference>
<dbReference type="PROSITE" id="PS50405">
    <property type="entry name" value="GST_CTER"/>
    <property type="match status" value="1"/>
</dbReference>
<evidence type="ECO:0000259" key="1">
    <source>
        <dbReference type="PROSITE" id="PS50405"/>
    </source>
</evidence>
<proteinExistence type="predicted"/>
<dbReference type="PANTHER" id="PTHR43968">
    <property type="match status" value="1"/>
</dbReference>
<dbReference type="InterPro" id="IPR050983">
    <property type="entry name" value="GST_Omega/HSP26"/>
</dbReference>
<name>A0A9P3H5S9_9FUNG</name>